<reference evidence="2" key="1">
    <citation type="journal article" date="2018" name="Gigascience">
        <title>Genome assembly of the Pink Ipe (Handroanthus impetiginosus, Bignoniaceae), a highly valued, ecologically keystone Neotropical timber forest tree.</title>
        <authorList>
            <person name="Silva-Junior O.B."/>
            <person name="Grattapaglia D."/>
            <person name="Novaes E."/>
            <person name="Collevatti R.G."/>
        </authorList>
    </citation>
    <scope>NUCLEOTIDE SEQUENCE [LARGE SCALE GENOMIC DNA]</scope>
    <source>
        <strain evidence="2">cv. UFG-1</strain>
    </source>
</reference>
<dbReference type="PANTHER" id="PTHR47294">
    <property type="entry name" value="OS08G0431150 PROTEIN"/>
    <property type="match status" value="1"/>
</dbReference>
<dbReference type="STRING" id="429701.A0A2G9G5Q8"/>
<name>A0A2G9G5Q8_9LAMI</name>
<gene>
    <name evidence="1" type="ORF">CDL12_26855</name>
</gene>
<proteinExistence type="predicted"/>
<accession>A0A2G9G5Q8</accession>
<organism evidence="1 2">
    <name type="scientific">Handroanthus impetiginosus</name>
    <dbReference type="NCBI Taxonomy" id="429701"/>
    <lineage>
        <taxon>Eukaryota</taxon>
        <taxon>Viridiplantae</taxon>
        <taxon>Streptophyta</taxon>
        <taxon>Embryophyta</taxon>
        <taxon>Tracheophyta</taxon>
        <taxon>Spermatophyta</taxon>
        <taxon>Magnoliopsida</taxon>
        <taxon>eudicotyledons</taxon>
        <taxon>Gunneridae</taxon>
        <taxon>Pentapetalae</taxon>
        <taxon>asterids</taxon>
        <taxon>lamiids</taxon>
        <taxon>Lamiales</taxon>
        <taxon>Bignoniaceae</taxon>
        <taxon>Crescentiina</taxon>
        <taxon>Tabebuia alliance</taxon>
        <taxon>Handroanthus</taxon>
    </lineage>
</organism>
<dbReference type="OrthoDB" id="1889242at2759"/>
<evidence type="ECO:0000313" key="2">
    <source>
        <dbReference type="Proteomes" id="UP000231279"/>
    </source>
</evidence>
<dbReference type="Proteomes" id="UP000231279">
    <property type="component" value="Unassembled WGS sequence"/>
</dbReference>
<evidence type="ECO:0000313" key="1">
    <source>
        <dbReference type="EMBL" id="PIN00644.1"/>
    </source>
</evidence>
<keyword evidence="2" id="KW-1185">Reference proteome</keyword>
<dbReference type="AlphaFoldDB" id="A0A2G9G5Q8"/>
<comment type="caution">
    <text evidence="1">The sequence shown here is derived from an EMBL/GenBank/DDBJ whole genome shotgun (WGS) entry which is preliminary data.</text>
</comment>
<dbReference type="PANTHER" id="PTHR47294:SF4">
    <property type="entry name" value="HEAVY METAL-ASSOCIATED ISOPRENYLATED PLANT PROTEIN 26-LIKE ISOFORM X1"/>
    <property type="match status" value="1"/>
</dbReference>
<dbReference type="EMBL" id="NKXS01006837">
    <property type="protein sequence ID" value="PIN00644.1"/>
    <property type="molecule type" value="Genomic_DNA"/>
</dbReference>
<sequence>MKEIETHLIEKQENKVSVCGPYNPADVAIKIRKKMKRRVQILEIQEFSNVNENGEEMTLVLEQHA</sequence>
<protein>
    <submittedName>
        <fullName evidence="1">Uncharacterized protein</fullName>
    </submittedName>
</protein>